<proteinExistence type="predicted"/>
<reference evidence="2 3" key="1">
    <citation type="journal article" date="2013" name="Genome Announc.">
        <title>Draft Genome Sequence of Rhodococcus rhodnii Strain LMG5362, a Symbiont of Rhodnius prolixus (Hemiptera, Reduviidae, Triatominae), the Principle Vector of Trypanosoma cruzi.</title>
        <authorList>
            <person name="Pachebat J.A."/>
            <person name="van Keulen G."/>
            <person name="Whitten M.M."/>
            <person name="Girdwood S."/>
            <person name="Del Sol R."/>
            <person name="Dyson P.J."/>
            <person name="Facey P.D."/>
        </authorList>
    </citation>
    <scope>NUCLEOTIDE SEQUENCE [LARGE SCALE GENOMIC DNA]</scope>
    <source>
        <strain evidence="2 3">LMG 5362</strain>
    </source>
</reference>
<dbReference type="InterPro" id="IPR045155">
    <property type="entry name" value="Beta-lactam_cat"/>
</dbReference>
<dbReference type="GO" id="GO:0046677">
    <property type="term" value="P:response to antibiotic"/>
    <property type="evidence" value="ECO:0007669"/>
    <property type="project" value="InterPro"/>
</dbReference>
<dbReference type="InterPro" id="IPR012338">
    <property type="entry name" value="Beta-lactam/transpept-like"/>
</dbReference>
<dbReference type="Pfam" id="PF13354">
    <property type="entry name" value="Beta-lactamase2"/>
    <property type="match status" value="1"/>
</dbReference>
<dbReference type="SUPFAM" id="SSF56601">
    <property type="entry name" value="beta-lactamase/transpeptidase-like"/>
    <property type="match status" value="1"/>
</dbReference>
<evidence type="ECO:0000313" key="3">
    <source>
        <dbReference type="Proteomes" id="UP000013525"/>
    </source>
</evidence>
<dbReference type="Gene3D" id="3.40.710.10">
    <property type="entry name" value="DD-peptidase/beta-lactamase superfamily"/>
    <property type="match status" value="1"/>
</dbReference>
<dbReference type="PANTHER" id="PTHR35333">
    <property type="entry name" value="BETA-LACTAMASE"/>
    <property type="match status" value="1"/>
</dbReference>
<protein>
    <submittedName>
        <fullName evidence="2">Lipoprotein</fullName>
    </submittedName>
</protein>
<dbReference type="eggNOG" id="COG2367">
    <property type="taxonomic scope" value="Bacteria"/>
</dbReference>
<gene>
    <name evidence="2" type="ORF">Rrhod_2628</name>
</gene>
<accession>R7WL19</accession>
<sequence>MVAAIAAVVLGATACAPPPSIVAAGTGAPAEAAAVADADSAEDRLDDAREYAESRDAALTAVVVDLATGASTGVDPEDPMLCASVAKLFLAAQAFHLDATGEHVLDDDRELLRTMLAGSDDLAAGVLWNEYGPDVVADVAQRYALTSTSAPVDELWWNTVSTPADIASLYQGITQDRDGLGPDRTAEFLDHLRAWTPVATDGYDQSFGLPTVLGAPPVLAPKQGWMCCIDARWVHVSSALVGDRYAVVVSVSEDVRYPDDDVMTGILPDTSWTDARDDASAAHARDTITEVVRILFPDGAVDAAWSES</sequence>
<keyword evidence="3" id="KW-1185">Reference proteome</keyword>
<dbReference type="InterPro" id="IPR000871">
    <property type="entry name" value="Beta-lactam_class-A"/>
</dbReference>
<dbReference type="GO" id="GO:0008800">
    <property type="term" value="F:beta-lactamase activity"/>
    <property type="evidence" value="ECO:0007669"/>
    <property type="project" value="InterPro"/>
</dbReference>
<dbReference type="PANTHER" id="PTHR35333:SF3">
    <property type="entry name" value="BETA-LACTAMASE-TYPE TRANSPEPTIDASE FOLD CONTAINING PROTEIN"/>
    <property type="match status" value="1"/>
</dbReference>
<feature type="domain" description="Beta-lactamase class A catalytic" evidence="1">
    <location>
        <begin position="109"/>
        <end position="194"/>
    </location>
</feature>
<dbReference type="GO" id="GO:0030655">
    <property type="term" value="P:beta-lactam antibiotic catabolic process"/>
    <property type="evidence" value="ECO:0007669"/>
    <property type="project" value="InterPro"/>
</dbReference>
<dbReference type="Proteomes" id="UP000013525">
    <property type="component" value="Unassembled WGS sequence"/>
</dbReference>
<dbReference type="PATRIC" id="fig|1273125.3.peg.2509"/>
<dbReference type="EMBL" id="APMY01000077">
    <property type="protein sequence ID" value="EOM75980.1"/>
    <property type="molecule type" value="Genomic_DNA"/>
</dbReference>
<keyword evidence="2" id="KW-0449">Lipoprotein</keyword>
<organism evidence="2 3">
    <name type="scientific">Rhodococcus rhodnii LMG 5362</name>
    <dbReference type="NCBI Taxonomy" id="1273125"/>
    <lineage>
        <taxon>Bacteria</taxon>
        <taxon>Bacillati</taxon>
        <taxon>Actinomycetota</taxon>
        <taxon>Actinomycetes</taxon>
        <taxon>Mycobacteriales</taxon>
        <taxon>Nocardiaceae</taxon>
        <taxon>Rhodococcus</taxon>
    </lineage>
</organism>
<dbReference type="AlphaFoldDB" id="R7WL19"/>
<name>R7WL19_9NOCA</name>
<evidence type="ECO:0000313" key="2">
    <source>
        <dbReference type="EMBL" id="EOM75980.1"/>
    </source>
</evidence>
<comment type="caution">
    <text evidence="2">The sequence shown here is derived from an EMBL/GenBank/DDBJ whole genome shotgun (WGS) entry which is preliminary data.</text>
</comment>
<evidence type="ECO:0000259" key="1">
    <source>
        <dbReference type="Pfam" id="PF13354"/>
    </source>
</evidence>